<name>A0A916WIP5_9BURK</name>
<sequence>MKTPSLLLILFSSCAASAHAQSCEGGLYLNPQVIRGEGSSQTESALRELIDFVKPTGLSVSAVLNIRETQDVLNAVKKPAPPCWVYGNPVVGLASGYRPVAINVDPIQSAVLILADIGTVKDGKPVDLKSLPPEQQAKVLAKLKTTSCFGMKSGVTTSLVKAENFCGTVVEVMPQQGLGQSYLPTKAAFHWQADRWAGLITRLQSAQAATMKNHHGTDDRIHMAQLVVVPAANPSWGYGLYVHPNAPADAVKKAAAQFASLKTASPLLLKALDLGAKYEFETPSDAAVQAMKKSLATGS</sequence>
<dbReference type="Proteomes" id="UP000620596">
    <property type="component" value="Unassembled WGS sequence"/>
</dbReference>
<evidence type="ECO:0000313" key="2">
    <source>
        <dbReference type="EMBL" id="GGB01660.1"/>
    </source>
</evidence>
<evidence type="ECO:0000313" key="3">
    <source>
        <dbReference type="Proteomes" id="UP000620596"/>
    </source>
</evidence>
<feature type="chain" id="PRO_5036857268" evidence="1">
    <location>
        <begin position="21"/>
        <end position="299"/>
    </location>
</feature>
<proteinExistence type="predicted"/>
<dbReference type="RefSeq" id="WP_188708677.1">
    <property type="nucleotide sequence ID" value="NZ_BMIG01000007.1"/>
</dbReference>
<dbReference type="EMBL" id="BMIG01000007">
    <property type="protein sequence ID" value="GGB01660.1"/>
    <property type="molecule type" value="Genomic_DNA"/>
</dbReference>
<gene>
    <name evidence="2" type="ORF">GCM10011496_23250</name>
</gene>
<keyword evidence="1" id="KW-0732">Signal</keyword>
<dbReference type="AlphaFoldDB" id="A0A916WIP5"/>
<feature type="signal peptide" evidence="1">
    <location>
        <begin position="1"/>
        <end position="20"/>
    </location>
</feature>
<protein>
    <submittedName>
        <fullName evidence="2">Uncharacterized protein</fullName>
    </submittedName>
</protein>
<evidence type="ECO:0000256" key="1">
    <source>
        <dbReference type="SAM" id="SignalP"/>
    </source>
</evidence>
<accession>A0A916WIP5</accession>
<reference evidence="2" key="1">
    <citation type="journal article" date="2014" name="Int. J. Syst. Evol. Microbiol.">
        <title>Complete genome sequence of Corynebacterium casei LMG S-19264T (=DSM 44701T), isolated from a smear-ripened cheese.</title>
        <authorList>
            <consortium name="US DOE Joint Genome Institute (JGI-PGF)"/>
            <person name="Walter F."/>
            <person name="Albersmeier A."/>
            <person name="Kalinowski J."/>
            <person name="Ruckert C."/>
        </authorList>
    </citation>
    <scope>NUCLEOTIDE SEQUENCE</scope>
    <source>
        <strain evidence="2">CGMCC 1.15322</strain>
    </source>
</reference>
<reference evidence="2" key="2">
    <citation type="submission" date="2020-09" db="EMBL/GenBank/DDBJ databases">
        <authorList>
            <person name="Sun Q."/>
            <person name="Zhou Y."/>
        </authorList>
    </citation>
    <scope>NUCLEOTIDE SEQUENCE</scope>
    <source>
        <strain evidence="2">CGMCC 1.15322</strain>
    </source>
</reference>
<organism evidence="2 3">
    <name type="scientific">Polaromonas eurypsychrophila</name>
    <dbReference type="NCBI Taxonomy" id="1614635"/>
    <lineage>
        <taxon>Bacteria</taxon>
        <taxon>Pseudomonadati</taxon>
        <taxon>Pseudomonadota</taxon>
        <taxon>Betaproteobacteria</taxon>
        <taxon>Burkholderiales</taxon>
        <taxon>Comamonadaceae</taxon>
        <taxon>Polaromonas</taxon>
    </lineage>
</organism>
<keyword evidence="3" id="KW-1185">Reference proteome</keyword>
<comment type="caution">
    <text evidence="2">The sequence shown here is derived from an EMBL/GenBank/DDBJ whole genome shotgun (WGS) entry which is preliminary data.</text>
</comment>